<gene>
    <name evidence="19" type="primary">nad4</name>
</gene>
<keyword evidence="14 16" id="KW-0472">Membrane</keyword>
<keyword evidence="9 16" id="KW-0249">Electron transport</keyword>
<evidence type="ECO:0000256" key="9">
    <source>
        <dbReference type="ARBA" id="ARBA00022982"/>
    </source>
</evidence>
<evidence type="ECO:0000256" key="10">
    <source>
        <dbReference type="ARBA" id="ARBA00022989"/>
    </source>
</evidence>
<dbReference type="GO" id="GO:0031966">
    <property type="term" value="C:mitochondrial membrane"/>
    <property type="evidence" value="ECO:0007669"/>
    <property type="project" value="UniProtKB-SubCell"/>
</dbReference>
<evidence type="ECO:0000256" key="14">
    <source>
        <dbReference type="ARBA" id="ARBA00023136"/>
    </source>
</evidence>
<evidence type="ECO:0000256" key="8">
    <source>
        <dbReference type="ARBA" id="ARBA00022967"/>
    </source>
</evidence>
<dbReference type="PANTHER" id="PTHR43507:SF20">
    <property type="entry name" value="NADH-UBIQUINONE OXIDOREDUCTASE CHAIN 4"/>
    <property type="match status" value="1"/>
</dbReference>
<comment type="function">
    <text evidence="16">Core subunit of the mitochondrial membrane respiratory chain NADH dehydrogenase (Complex I) which catalyzes electron transfer from NADH through the respiratory chain, using ubiquinone as an electron acceptor. Essential for the catalytic activity and assembly of complex I.</text>
</comment>
<comment type="catalytic activity">
    <reaction evidence="15 16">
        <text>a ubiquinone + NADH + 5 H(+)(in) = a ubiquinol + NAD(+) + 4 H(+)(out)</text>
        <dbReference type="Rhea" id="RHEA:29091"/>
        <dbReference type="Rhea" id="RHEA-COMP:9565"/>
        <dbReference type="Rhea" id="RHEA-COMP:9566"/>
        <dbReference type="ChEBI" id="CHEBI:15378"/>
        <dbReference type="ChEBI" id="CHEBI:16389"/>
        <dbReference type="ChEBI" id="CHEBI:17976"/>
        <dbReference type="ChEBI" id="CHEBI:57540"/>
        <dbReference type="ChEBI" id="CHEBI:57945"/>
        <dbReference type="EC" id="7.1.1.2"/>
    </reaction>
</comment>
<evidence type="ECO:0000256" key="5">
    <source>
        <dbReference type="ARBA" id="ARBA00022448"/>
    </source>
</evidence>
<dbReference type="GO" id="GO:0008137">
    <property type="term" value="F:NADH dehydrogenase (ubiquinone) activity"/>
    <property type="evidence" value="ECO:0007669"/>
    <property type="project" value="UniProtKB-UniRule"/>
</dbReference>
<evidence type="ECO:0000256" key="6">
    <source>
        <dbReference type="ARBA" id="ARBA00022660"/>
    </source>
</evidence>
<dbReference type="Pfam" id="PF01059">
    <property type="entry name" value="Oxidored_q5_N"/>
    <property type="match status" value="1"/>
</dbReference>
<evidence type="ECO:0000259" key="18">
    <source>
        <dbReference type="Pfam" id="PF01059"/>
    </source>
</evidence>
<feature type="transmembrane region" description="Helical" evidence="16">
    <location>
        <begin position="255"/>
        <end position="276"/>
    </location>
</feature>
<keyword evidence="12 16" id="KW-0830">Ubiquinone</keyword>
<dbReference type="PRINTS" id="PR01437">
    <property type="entry name" value="NUOXDRDTASE4"/>
</dbReference>
<feature type="transmembrane region" description="Helical" evidence="16">
    <location>
        <begin position="80"/>
        <end position="101"/>
    </location>
</feature>
<dbReference type="GO" id="GO:0015990">
    <property type="term" value="P:electron transport coupled proton transport"/>
    <property type="evidence" value="ECO:0007669"/>
    <property type="project" value="TreeGrafter"/>
</dbReference>
<feature type="transmembrane region" description="Helical" evidence="16">
    <location>
        <begin position="113"/>
        <end position="133"/>
    </location>
</feature>
<evidence type="ECO:0000313" key="19">
    <source>
        <dbReference type="EMBL" id="AHY24097.1"/>
    </source>
</evidence>
<dbReference type="GO" id="GO:0003954">
    <property type="term" value="F:NADH dehydrogenase activity"/>
    <property type="evidence" value="ECO:0007669"/>
    <property type="project" value="TreeGrafter"/>
</dbReference>
<evidence type="ECO:0000256" key="4">
    <source>
        <dbReference type="ARBA" id="ARBA00021006"/>
    </source>
</evidence>
<keyword evidence="13 16" id="KW-0496">Mitochondrion</keyword>
<evidence type="ECO:0000256" key="13">
    <source>
        <dbReference type="ARBA" id="ARBA00023128"/>
    </source>
</evidence>
<keyword evidence="11 16" id="KW-0520">NAD</keyword>
<feature type="transmembrane region" description="Helical" evidence="16">
    <location>
        <begin position="195"/>
        <end position="214"/>
    </location>
</feature>
<feature type="transmembrane region" description="Helical" evidence="16">
    <location>
        <begin position="226"/>
        <end position="248"/>
    </location>
</feature>
<keyword evidence="8" id="KW-1278">Translocase</keyword>
<reference evidence="19" key="1">
    <citation type="journal article" date="2014" name="Mitochondrial DNA">
        <title>The complete mitochondrial genome of Haliotis laevigata (Gastropoda: Haliotidae) using MiSeq and HiSeq sequencing.</title>
        <authorList>
            <person name="Robinson N.A."/>
            <person name="Hall N.E."/>
            <person name="Ross E.M."/>
            <person name="Cooke I.R."/>
            <person name="Shiel B.P."/>
            <person name="Robinson A.J."/>
            <person name="Strugnell J.M."/>
        </authorList>
    </citation>
    <scope>NUCLEOTIDE SEQUENCE</scope>
    <source>
        <tissue evidence="19">Epipodial tentacle</tissue>
    </source>
</reference>
<dbReference type="Pfam" id="PF00361">
    <property type="entry name" value="Proton_antipo_M"/>
    <property type="match status" value="1"/>
</dbReference>
<evidence type="ECO:0000256" key="15">
    <source>
        <dbReference type="ARBA" id="ARBA00049551"/>
    </source>
</evidence>
<dbReference type="InterPro" id="IPR001750">
    <property type="entry name" value="ND/Mrp_TM"/>
</dbReference>
<dbReference type="AlphaFoldDB" id="A0A067ZW10"/>
<evidence type="ECO:0000259" key="17">
    <source>
        <dbReference type="Pfam" id="PF00361"/>
    </source>
</evidence>
<keyword evidence="6 16" id="KW-0679">Respiratory chain</keyword>
<dbReference type="GO" id="GO:0048039">
    <property type="term" value="F:ubiquinone binding"/>
    <property type="evidence" value="ECO:0007669"/>
    <property type="project" value="TreeGrafter"/>
</dbReference>
<feature type="domain" description="NADH:ubiquinone oxidoreductase chain 4 N-terminal" evidence="18">
    <location>
        <begin position="14"/>
        <end position="71"/>
    </location>
</feature>
<comment type="subcellular location">
    <subcellularLocation>
        <location evidence="1 16">Mitochondrion membrane</location>
        <topology evidence="1 16">Multi-pass membrane protein</topology>
    </subcellularLocation>
</comment>
<dbReference type="GO" id="GO:0042773">
    <property type="term" value="P:ATP synthesis coupled electron transport"/>
    <property type="evidence" value="ECO:0007669"/>
    <property type="project" value="InterPro"/>
</dbReference>
<accession>A0A067ZW10</accession>
<evidence type="ECO:0000256" key="7">
    <source>
        <dbReference type="ARBA" id="ARBA00022692"/>
    </source>
</evidence>
<feature type="transmembrane region" description="Helical" evidence="16">
    <location>
        <begin position="322"/>
        <end position="340"/>
    </location>
</feature>
<geneLocation type="mitochondrion" evidence="19"/>
<evidence type="ECO:0000256" key="2">
    <source>
        <dbReference type="ARBA" id="ARBA00009025"/>
    </source>
</evidence>
<protein>
    <recommendedName>
        <fullName evidence="4 16">NADH-ubiquinone oxidoreductase chain 4</fullName>
        <ecNumber evidence="3 16">7.1.1.2</ecNumber>
    </recommendedName>
</protein>
<dbReference type="EC" id="7.1.1.2" evidence="3 16"/>
<evidence type="ECO:0000256" key="16">
    <source>
        <dbReference type="RuleBase" id="RU003297"/>
    </source>
</evidence>
<name>A0A067ZW10_HALLA</name>
<sequence length="430" mass="47333">MSLVFVYSGVLGGCAFSGFLMSDGLSCSLVVLSWWISLLMLVASQGSVKVGLNKSSLFSLCVCVLNFILMVSFFCVDIVWFYVFFEASLVPTFILILGWGYQPERLQAGMYMMLYTITASLPLLALILYKFELCGTSSFLLKNFLCEFYGNGFVGWSGMVGSEVVFCLGFGAFLVKLPMFSLHLWLPKAHVEAPVAGSMILAGVLLKLGGYGMIRVYSYFCLSSYSVFSDVMLCLGLWGGVVTGFICFRQVDLKSLIAYSSVGHMSLMLGGCLSNSSWGWQAALGMMLAHGLCSSGMFALANYNYEKTGTRSLVMSKGMLMISPYMSMWWFVFCVANMAGPPSINLLSEIMVFPSVLFKSFWLFVPLGLMSFLAAVYSLFLYTSTQHGGFPKFGFPYGGMSSCSSLVAFMHYFPINGLILKSDLVCFWVI</sequence>
<evidence type="ECO:0000256" key="3">
    <source>
        <dbReference type="ARBA" id="ARBA00012944"/>
    </source>
</evidence>
<dbReference type="InterPro" id="IPR000260">
    <property type="entry name" value="NADH4_N"/>
</dbReference>
<feature type="transmembrane region" description="Helical" evidence="16">
    <location>
        <begin position="282"/>
        <end position="301"/>
    </location>
</feature>
<evidence type="ECO:0000256" key="1">
    <source>
        <dbReference type="ARBA" id="ARBA00004225"/>
    </source>
</evidence>
<feature type="transmembrane region" description="Helical" evidence="16">
    <location>
        <begin position="20"/>
        <end position="43"/>
    </location>
</feature>
<feature type="domain" description="NADH:quinone oxidoreductase/Mrp antiporter transmembrane" evidence="17">
    <location>
        <begin position="77"/>
        <end position="370"/>
    </location>
</feature>
<feature type="transmembrane region" description="Helical" evidence="16">
    <location>
        <begin position="153"/>
        <end position="175"/>
    </location>
</feature>
<feature type="transmembrane region" description="Helical" evidence="16">
    <location>
        <begin position="394"/>
        <end position="413"/>
    </location>
</feature>
<keyword evidence="10 16" id="KW-1133">Transmembrane helix</keyword>
<evidence type="ECO:0000256" key="12">
    <source>
        <dbReference type="ARBA" id="ARBA00023075"/>
    </source>
</evidence>
<proteinExistence type="inferred from homology"/>
<keyword evidence="5 16" id="KW-0813">Transport</keyword>
<evidence type="ECO:0000256" key="11">
    <source>
        <dbReference type="ARBA" id="ARBA00023027"/>
    </source>
</evidence>
<comment type="similarity">
    <text evidence="2 16">Belongs to the complex I subunit 4 family.</text>
</comment>
<dbReference type="EMBL" id="KJ472483">
    <property type="protein sequence ID" value="AHY24097.1"/>
    <property type="molecule type" value="Genomic_DNA"/>
</dbReference>
<feature type="transmembrane region" description="Helical" evidence="16">
    <location>
        <begin position="55"/>
        <end position="74"/>
    </location>
</feature>
<dbReference type="InterPro" id="IPR003918">
    <property type="entry name" value="NADH_UbQ_OxRdtase"/>
</dbReference>
<dbReference type="PANTHER" id="PTHR43507">
    <property type="entry name" value="NADH-UBIQUINONE OXIDOREDUCTASE CHAIN 4"/>
    <property type="match status" value="1"/>
</dbReference>
<keyword evidence="7 16" id="KW-0812">Transmembrane</keyword>
<organism evidence="19">
    <name type="scientific">Haliotis laevigata</name>
    <name type="common">Smooth Australian abalone</name>
    <dbReference type="NCBI Taxonomy" id="36097"/>
    <lineage>
        <taxon>Eukaryota</taxon>
        <taxon>Metazoa</taxon>
        <taxon>Spiralia</taxon>
        <taxon>Lophotrochozoa</taxon>
        <taxon>Mollusca</taxon>
        <taxon>Gastropoda</taxon>
        <taxon>Vetigastropoda</taxon>
        <taxon>Lepetellida</taxon>
        <taxon>Haliotoidea</taxon>
        <taxon>Haliotidae</taxon>
        <taxon>Haliotis</taxon>
    </lineage>
</organism>
<feature type="transmembrane region" description="Helical" evidence="16">
    <location>
        <begin position="360"/>
        <end position="382"/>
    </location>
</feature>